<accession>A0A5D3B0F7</accession>
<dbReference type="EMBL" id="NIDF01000016">
    <property type="protein sequence ID" value="TYJ57085.1"/>
    <property type="molecule type" value="Genomic_DNA"/>
</dbReference>
<reference evidence="3 4" key="1">
    <citation type="submission" date="2017-05" db="EMBL/GenBank/DDBJ databases">
        <title>The Genome Sequence of Tsuchiyaea wingfieldii DSM 27421.</title>
        <authorList>
            <person name="Cuomo C."/>
            <person name="Passer A."/>
            <person name="Billmyre B."/>
            <person name="Heitman J."/>
        </authorList>
    </citation>
    <scope>NUCLEOTIDE SEQUENCE [LARGE SCALE GENOMIC DNA]</scope>
    <source>
        <strain evidence="3 4">DSM 27421</strain>
    </source>
</reference>
<dbReference type="AlphaFoldDB" id="A0A5D3B0F7"/>
<dbReference type="Proteomes" id="UP000322245">
    <property type="component" value="Unassembled WGS sequence"/>
</dbReference>
<dbReference type="Gene3D" id="1.20.5.510">
    <property type="entry name" value="Single helix bin"/>
    <property type="match status" value="1"/>
</dbReference>
<keyword evidence="4" id="KW-1185">Reference proteome</keyword>
<evidence type="ECO:0000313" key="4">
    <source>
        <dbReference type="Proteomes" id="UP000322245"/>
    </source>
</evidence>
<keyword evidence="2" id="KW-0812">Transmembrane</keyword>
<feature type="region of interest" description="Disordered" evidence="1">
    <location>
        <begin position="402"/>
        <end position="626"/>
    </location>
</feature>
<organism evidence="3 4">
    <name type="scientific">Cryptococcus floricola</name>
    <dbReference type="NCBI Taxonomy" id="2591691"/>
    <lineage>
        <taxon>Eukaryota</taxon>
        <taxon>Fungi</taxon>
        <taxon>Dikarya</taxon>
        <taxon>Basidiomycota</taxon>
        <taxon>Agaricomycotina</taxon>
        <taxon>Tremellomycetes</taxon>
        <taxon>Tremellales</taxon>
        <taxon>Cryptococcaceae</taxon>
        <taxon>Cryptococcus</taxon>
    </lineage>
</organism>
<proteinExistence type="predicted"/>
<feature type="compositionally biased region" description="Polar residues" evidence="1">
    <location>
        <begin position="483"/>
        <end position="504"/>
    </location>
</feature>
<keyword evidence="2" id="KW-0472">Membrane</keyword>
<evidence type="ECO:0000313" key="3">
    <source>
        <dbReference type="EMBL" id="TYJ57085.1"/>
    </source>
</evidence>
<evidence type="ECO:0000256" key="1">
    <source>
        <dbReference type="SAM" id="MobiDB-lite"/>
    </source>
</evidence>
<evidence type="ECO:0000256" key="2">
    <source>
        <dbReference type="SAM" id="Phobius"/>
    </source>
</evidence>
<comment type="caution">
    <text evidence="3">The sequence shown here is derived from an EMBL/GenBank/DDBJ whole genome shotgun (WGS) entry which is preliminary data.</text>
</comment>
<name>A0A5D3B0F7_9TREE</name>
<feature type="compositionally biased region" description="Polar residues" evidence="1">
    <location>
        <begin position="594"/>
        <end position="604"/>
    </location>
</feature>
<keyword evidence="2" id="KW-1133">Transmembrane helix</keyword>
<feature type="transmembrane region" description="Helical" evidence="2">
    <location>
        <begin position="354"/>
        <end position="377"/>
    </location>
</feature>
<sequence length="626" mass="64404">MNIHLDDVSPQIAYYAVAGSASGWIVDHTSDTASMVSSYSKGTFHGTYGDGDYMEYKFNGSAVAIYGAKRDNHGIYGVSVDGGDALMSDGYSKTTLFKQVLFSRNGLDDSEHTVTITNHPNESTSAVAGNHWLDIDYIQTTSSTSGQVYTTIIDDANPVITYTHWNTYVDSNKNIAFFNLTDHITSTDGAIMTVPFTGSSIQLVASLNSVHGNYSVSLDGAEAEVFNSNFFAAVYQVPIYTASGLDEGDHTVTVTNLGTGTTAVLSFDYAMVNSTSTPASSTSAVVASTLASTAAGSDSSTSTPNLSNGAGETTSGSGTGAGTASSSASSSSSSAVVAGASEDTSGGSKTNVGAISGGVAGGVVALALLAVLAFWFFRRRRNSASSSQFSEDGSYFDYAPGAAGAHSRKTTSPSRNMLDLGSSRGSAGRHTPRSMLWSGGTPSTPLTPFVDHPNQPRQHPYDERSYHPPPSSGGSSSGGGTFLYNSSAPLSPSSQDATLVNNATANSPFFPSIPPPPASNTSSYPRSAHQPSRGAMPATFTPFTGTAGASETLMQQGPGVGPATVSTAQLSEKSRPGTGGSGGAPTIPRMGSMGSFSALSQFTAEQAGGDRQPPEYAQAVQTRGQH</sequence>
<protein>
    <submittedName>
        <fullName evidence="3">Uncharacterized protein</fullName>
    </submittedName>
</protein>
<feature type="region of interest" description="Disordered" evidence="1">
    <location>
        <begin position="294"/>
        <end position="332"/>
    </location>
</feature>
<gene>
    <name evidence="3" type="ORF">B9479_002186</name>
</gene>
<dbReference type="Gene3D" id="2.60.120.260">
    <property type="entry name" value="Galactose-binding domain-like"/>
    <property type="match status" value="2"/>
</dbReference>
<feature type="compositionally biased region" description="Low complexity" evidence="1">
    <location>
        <begin position="535"/>
        <end position="549"/>
    </location>
</feature>